<dbReference type="InterPro" id="IPR006685">
    <property type="entry name" value="MscS_channel_2nd"/>
</dbReference>
<keyword evidence="7" id="KW-0997">Cell inner membrane</keyword>
<feature type="transmembrane region" description="Helical" evidence="7">
    <location>
        <begin position="244"/>
        <end position="262"/>
    </location>
</feature>
<keyword evidence="4 7" id="KW-0812">Transmembrane</keyword>
<feature type="signal peptide" evidence="9">
    <location>
        <begin position="1"/>
        <end position="19"/>
    </location>
</feature>
<dbReference type="PANTHER" id="PTHR30221">
    <property type="entry name" value="SMALL-CONDUCTANCE MECHANOSENSITIVE CHANNEL"/>
    <property type="match status" value="1"/>
</dbReference>
<evidence type="ECO:0000256" key="7">
    <source>
        <dbReference type="RuleBase" id="RU369025"/>
    </source>
</evidence>
<dbReference type="InterPro" id="IPR011014">
    <property type="entry name" value="MscS_channel_TM-2"/>
</dbReference>
<dbReference type="OrthoDB" id="9814206at2"/>
<dbReference type="InterPro" id="IPR049278">
    <property type="entry name" value="MS_channel_C"/>
</dbReference>
<evidence type="ECO:0000313" key="13">
    <source>
        <dbReference type="Proteomes" id="UP000031643"/>
    </source>
</evidence>
<evidence type="ECO:0000256" key="3">
    <source>
        <dbReference type="ARBA" id="ARBA00022475"/>
    </source>
</evidence>
<evidence type="ECO:0000256" key="6">
    <source>
        <dbReference type="ARBA" id="ARBA00023136"/>
    </source>
</evidence>
<reference evidence="12 13" key="1">
    <citation type="submission" date="2014-09" db="EMBL/GenBank/DDBJ databases">
        <title>Genome sequencing of Methyloceanibacter caenitepidi Gela4.</title>
        <authorList>
            <person name="Takeuchi M."/>
            <person name="Susumu S."/>
            <person name="Kamagata Y."/>
            <person name="Oshima K."/>
            <person name="Hattori M."/>
            <person name="Iwasaki W."/>
        </authorList>
    </citation>
    <scope>NUCLEOTIDE SEQUENCE [LARGE SCALE GENOMIC DNA]</scope>
    <source>
        <strain evidence="12 13">Gela4</strain>
    </source>
</reference>
<organism evidence="12 13">
    <name type="scientific">Methyloceanibacter caenitepidi</name>
    <dbReference type="NCBI Taxonomy" id="1384459"/>
    <lineage>
        <taxon>Bacteria</taxon>
        <taxon>Pseudomonadati</taxon>
        <taxon>Pseudomonadota</taxon>
        <taxon>Alphaproteobacteria</taxon>
        <taxon>Hyphomicrobiales</taxon>
        <taxon>Hyphomicrobiaceae</taxon>
        <taxon>Methyloceanibacter</taxon>
    </lineage>
</organism>
<comment type="function">
    <text evidence="7">Mechanosensitive channel that participates in the regulation of osmotic pressure changes within the cell, opening in response to stretch forces in the membrane lipid bilayer, without the need for other proteins. Contributes to normal resistance to hypoosmotic shock. Forms an ion channel of 1.0 nanosiemens conductance with a slight preference for anions.</text>
</comment>
<evidence type="ECO:0000259" key="10">
    <source>
        <dbReference type="Pfam" id="PF00924"/>
    </source>
</evidence>
<dbReference type="AlphaFoldDB" id="A0A0A8K5N8"/>
<proteinExistence type="inferred from homology"/>
<keyword evidence="7" id="KW-0813">Transport</keyword>
<comment type="subunit">
    <text evidence="7">Homoheptamer.</text>
</comment>
<feature type="chain" id="PRO_5002038931" description="Small-conductance mechanosensitive channel" evidence="9">
    <location>
        <begin position="20"/>
        <end position="465"/>
    </location>
</feature>
<comment type="caution">
    <text evidence="7">Lacks conserved residue(s) required for the propagation of feature annotation.</text>
</comment>
<keyword evidence="7" id="KW-0406">Ion transport</keyword>
<dbReference type="Gene3D" id="3.30.70.100">
    <property type="match status" value="1"/>
</dbReference>
<feature type="region of interest" description="Disordered" evidence="8">
    <location>
        <begin position="432"/>
        <end position="465"/>
    </location>
</feature>
<keyword evidence="6 7" id="KW-0472">Membrane</keyword>
<feature type="transmembrane region" description="Helical" evidence="7">
    <location>
        <begin position="175"/>
        <end position="194"/>
    </location>
</feature>
<feature type="domain" description="Mechanosensitive ion channel MscS C-terminal" evidence="11">
    <location>
        <begin position="337"/>
        <end position="419"/>
    </location>
</feature>
<feature type="transmembrane region" description="Helical" evidence="7">
    <location>
        <begin position="215"/>
        <end position="238"/>
    </location>
</feature>
<dbReference type="HOGENOM" id="CLU_043018_1_0_5"/>
<keyword evidence="13" id="KW-1185">Reference proteome</keyword>
<dbReference type="KEGG" id="mcg:GL4_1852"/>
<dbReference type="Gene3D" id="2.30.30.60">
    <property type="match status" value="1"/>
</dbReference>
<accession>A0A0A8K5N8</accession>
<dbReference type="STRING" id="1384459.GL4_1852"/>
<dbReference type="GO" id="GO:0005886">
    <property type="term" value="C:plasma membrane"/>
    <property type="evidence" value="ECO:0007669"/>
    <property type="project" value="UniProtKB-SubCell"/>
</dbReference>
<keyword evidence="5 7" id="KW-1133">Transmembrane helix</keyword>
<name>A0A0A8K5N8_9HYPH</name>
<evidence type="ECO:0000256" key="2">
    <source>
        <dbReference type="ARBA" id="ARBA00008017"/>
    </source>
</evidence>
<dbReference type="Pfam" id="PF00924">
    <property type="entry name" value="MS_channel_2nd"/>
    <property type="match status" value="1"/>
</dbReference>
<evidence type="ECO:0000256" key="1">
    <source>
        <dbReference type="ARBA" id="ARBA00004651"/>
    </source>
</evidence>
<dbReference type="Gene3D" id="1.10.287.1260">
    <property type="match status" value="1"/>
</dbReference>
<keyword evidence="7" id="KW-0407">Ion channel</keyword>
<dbReference type="Pfam" id="PF21082">
    <property type="entry name" value="MS_channel_3rd"/>
    <property type="match status" value="1"/>
</dbReference>
<comment type="similarity">
    <text evidence="2 7">Belongs to the MscS (TC 1.A.23) family.</text>
</comment>
<dbReference type="InterPro" id="IPR010920">
    <property type="entry name" value="LSM_dom_sf"/>
</dbReference>
<evidence type="ECO:0000256" key="8">
    <source>
        <dbReference type="SAM" id="MobiDB-lite"/>
    </source>
</evidence>
<evidence type="ECO:0000256" key="9">
    <source>
        <dbReference type="SAM" id="SignalP"/>
    </source>
</evidence>
<dbReference type="SUPFAM" id="SSF82689">
    <property type="entry name" value="Mechanosensitive channel protein MscS (YggB), C-terminal domain"/>
    <property type="match status" value="1"/>
</dbReference>
<dbReference type="SUPFAM" id="SSF50182">
    <property type="entry name" value="Sm-like ribonucleoproteins"/>
    <property type="match status" value="1"/>
</dbReference>
<dbReference type="InterPro" id="IPR045275">
    <property type="entry name" value="MscS_archaea/bacteria_type"/>
</dbReference>
<evidence type="ECO:0000256" key="5">
    <source>
        <dbReference type="ARBA" id="ARBA00022989"/>
    </source>
</evidence>
<dbReference type="GO" id="GO:0008381">
    <property type="term" value="F:mechanosensitive monoatomic ion channel activity"/>
    <property type="evidence" value="ECO:0007669"/>
    <property type="project" value="InterPro"/>
</dbReference>
<keyword evidence="9" id="KW-0732">Signal</keyword>
<protein>
    <recommendedName>
        <fullName evidence="7">Small-conductance mechanosensitive channel</fullName>
    </recommendedName>
</protein>
<dbReference type="PANTHER" id="PTHR30221:SF1">
    <property type="entry name" value="SMALL-CONDUCTANCE MECHANOSENSITIVE CHANNEL"/>
    <property type="match status" value="1"/>
</dbReference>
<keyword evidence="3" id="KW-1003">Cell membrane</keyword>
<evidence type="ECO:0000256" key="4">
    <source>
        <dbReference type="ARBA" id="ARBA00022692"/>
    </source>
</evidence>
<dbReference type="InterPro" id="IPR023408">
    <property type="entry name" value="MscS_beta-dom_sf"/>
</dbReference>
<comment type="subcellular location">
    <subcellularLocation>
        <location evidence="7">Cell inner membrane</location>
        <topology evidence="7">Multi-pass membrane protein</topology>
    </subcellularLocation>
    <subcellularLocation>
        <location evidence="1">Cell membrane</location>
        <topology evidence="1">Multi-pass membrane protein</topology>
    </subcellularLocation>
</comment>
<evidence type="ECO:0000259" key="11">
    <source>
        <dbReference type="Pfam" id="PF21082"/>
    </source>
</evidence>
<dbReference type="EMBL" id="AP014648">
    <property type="protein sequence ID" value="BAQ17304.1"/>
    <property type="molecule type" value="Genomic_DNA"/>
</dbReference>
<dbReference type="RefSeq" id="WP_082025586.1">
    <property type="nucleotide sequence ID" value="NZ_AP014648.1"/>
</dbReference>
<dbReference type="InterPro" id="IPR011066">
    <property type="entry name" value="MscS_channel_C_sf"/>
</dbReference>
<dbReference type="SUPFAM" id="SSF82861">
    <property type="entry name" value="Mechanosensitive channel protein MscS (YggB), transmembrane region"/>
    <property type="match status" value="1"/>
</dbReference>
<gene>
    <name evidence="12" type="ORF">GL4_1852</name>
</gene>
<feature type="domain" description="Mechanosensitive ion channel MscS" evidence="10">
    <location>
        <begin position="264"/>
        <end position="330"/>
    </location>
</feature>
<sequence>MLRFIALAALLLGSITIFAAAQPSLAQDAASAPAQTAPVFSSKVTDPQVKLDDLELLMVPMTVDELKALAGKWLDIVKSKTEQVVDAQIAVSKANGGAKSSQRETLTKLYAERNYLFDRYTAVVNAWERKGGDAKEIAVYRDYQNAIFLEETRKADIKTLIAWAMDWMKADDRGLMFAKNAAIVIVAFLALIFVARMVRAIVRRWIGHVPNISDLLQAFIVGIIYWIVLAVGLMLVLSGLGVDVTPLFAVFGGASIIAAFAMQDSLSNLASGLMIMIYRPFDVGDYVDVGGVAGTVKSTNIFATTVTTPDNQVIVIPNKNVWGNVITNVTASETRRVDLVFGIGYDDSIPEALKVLEQAVEAHPLVLKDPAPTIRVNELADSSVNLICRPWAKTSDYWTVYWDLTRYVKELFDSVGISIPYPQQDVHFIPVDPNKASTPPVLEKTPSVDRESISSGDQGHAGEDK</sequence>
<dbReference type="Proteomes" id="UP000031643">
    <property type="component" value="Chromosome"/>
</dbReference>
<evidence type="ECO:0000313" key="12">
    <source>
        <dbReference type="EMBL" id="BAQ17304.1"/>
    </source>
</evidence>